<dbReference type="RefSeq" id="WP_009885600.1">
    <property type="nucleotide sequence ID" value="NC_018497.1"/>
</dbReference>
<dbReference type="InterPro" id="IPR036402">
    <property type="entry name" value="EF-Ts_dimer_sf"/>
</dbReference>
<dbReference type="AlphaFoldDB" id="A0ABC7ZKK9"/>
<dbReference type="PROSITE" id="PS01126">
    <property type="entry name" value="EF_TS_1"/>
    <property type="match status" value="1"/>
</dbReference>
<dbReference type="NCBIfam" id="TIGR00116">
    <property type="entry name" value="tsf"/>
    <property type="match status" value="1"/>
</dbReference>
<dbReference type="PANTHER" id="PTHR11741:SF0">
    <property type="entry name" value="ELONGATION FACTOR TS, MITOCHONDRIAL"/>
    <property type="match status" value="1"/>
</dbReference>
<dbReference type="Proteomes" id="UP000005254">
    <property type="component" value="Chromosome"/>
</dbReference>
<dbReference type="InterPro" id="IPR014039">
    <property type="entry name" value="Transl_elong_EFTs/EF1B_dimer"/>
</dbReference>
<accession>A0ABC7ZKK9</accession>
<evidence type="ECO:0000313" key="11">
    <source>
        <dbReference type="Proteomes" id="UP000005254"/>
    </source>
</evidence>
<organism evidence="10 11">
    <name type="scientific">Mycoplasmoides genitalium M6320</name>
    <dbReference type="NCBI Taxonomy" id="662945"/>
    <lineage>
        <taxon>Bacteria</taxon>
        <taxon>Bacillati</taxon>
        <taxon>Mycoplasmatota</taxon>
        <taxon>Mycoplasmoidales</taxon>
        <taxon>Mycoplasmoidaceae</taxon>
        <taxon>Mycoplasmoides</taxon>
    </lineage>
</organism>
<dbReference type="InterPro" id="IPR001816">
    <property type="entry name" value="Transl_elong_EFTs/EF1B"/>
</dbReference>
<dbReference type="GeneID" id="99647336"/>
<dbReference type="GO" id="GO:0003746">
    <property type="term" value="F:translation elongation factor activity"/>
    <property type="evidence" value="ECO:0007669"/>
    <property type="project" value="UniProtKB-UniRule"/>
</dbReference>
<evidence type="ECO:0000256" key="8">
    <source>
        <dbReference type="RuleBase" id="RU000643"/>
    </source>
</evidence>
<evidence type="ECO:0000259" key="9">
    <source>
        <dbReference type="Pfam" id="PF00889"/>
    </source>
</evidence>
<proteinExistence type="inferred from homology"/>
<evidence type="ECO:0000256" key="5">
    <source>
        <dbReference type="ARBA" id="ARBA00025453"/>
    </source>
</evidence>
<evidence type="ECO:0000256" key="4">
    <source>
        <dbReference type="ARBA" id="ARBA00022917"/>
    </source>
</evidence>
<comment type="similarity">
    <text evidence="1 6 7">Belongs to the EF-Ts family.</text>
</comment>
<keyword evidence="4 6" id="KW-0648">Protein biosynthesis</keyword>
<dbReference type="Gene3D" id="1.10.286.20">
    <property type="match status" value="1"/>
</dbReference>
<evidence type="ECO:0000256" key="1">
    <source>
        <dbReference type="ARBA" id="ARBA00005532"/>
    </source>
</evidence>
<dbReference type="Gene3D" id="3.30.479.20">
    <property type="entry name" value="Elongation factor Ts, dimerisation domain"/>
    <property type="match status" value="2"/>
</dbReference>
<feature type="region of interest" description="Involved in Mg(2+) ion dislocation from EF-Tu" evidence="6">
    <location>
        <begin position="79"/>
        <end position="82"/>
    </location>
</feature>
<name>A0ABC7ZKK9_MYCGT</name>
<dbReference type="InterPro" id="IPR009060">
    <property type="entry name" value="UBA-like_sf"/>
</dbReference>
<reference evidence="10 11" key="1">
    <citation type="journal article" date="2012" name="J. Bacteriol.">
        <title>Draft Genome Sequences of Four Axenic Mycoplasma genitalium Strains Isolated from Denmark, Japan, and Australia.</title>
        <authorList>
            <person name="McGowin C.L."/>
            <person name="Ma L."/>
            <person name="Jensen J.S."/>
            <person name="Mancuso M.M."/>
            <person name="Hamasuna R."/>
            <person name="Adegboye D."/>
            <person name="Martin D.H."/>
        </authorList>
    </citation>
    <scope>NUCLEOTIDE SEQUENCE [LARGE SCALE GENOMIC DNA]</scope>
    <source>
        <strain evidence="10 11">M6320</strain>
    </source>
</reference>
<dbReference type="PANTHER" id="PTHR11741">
    <property type="entry name" value="ELONGATION FACTOR TS"/>
    <property type="match status" value="1"/>
</dbReference>
<comment type="subcellular location">
    <subcellularLocation>
        <location evidence="6 8">Cytoplasm</location>
    </subcellularLocation>
</comment>
<dbReference type="FunFam" id="1.10.8.10:FF:000001">
    <property type="entry name" value="Elongation factor Ts"/>
    <property type="match status" value="1"/>
</dbReference>
<keyword evidence="3 6" id="KW-0251">Elongation factor</keyword>
<dbReference type="EMBL" id="CP003772">
    <property type="protein sequence ID" value="AFQ04266.1"/>
    <property type="molecule type" value="Genomic_DNA"/>
</dbReference>
<keyword evidence="6" id="KW-0963">Cytoplasm</keyword>
<evidence type="ECO:0000256" key="2">
    <source>
        <dbReference type="ARBA" id="ARBA00016956"/>
    </source>
</evidence>
<dbReference type="SUPFAM" id="SSF54713">
    <property type="entry name" value="Elongation factor Ts (EF-Ts), dimerisation domain"/>
    <property type="match status" value="2"/>
</dbReference>
<protein>
    <recommendedName>
        <fullName evidence="2 6">Elongation factor Ts</fullName>
        <shortName evidence="6">EF-Ts</shortName>
    </recommendedName>
</protein>
<dbReference type="Pfam" id="PF00889">
    <property type="entry name" value="EF_TS"/>
    <property type="match status" value="1"/>
</dbReference>
<dbReference type="InterPro" id="IPR018101">
    <property type="entry name" value="Transl_elong_Ts_CS"/>
</dbReference>
<dbReference type="GO" id="GO:0005737">
    <property type="term" value="C:cytoplasm"/>
    <property type="evidence" value="ECO:0007669"/>
    <property type="project" value="UniProtKB-SubCell"/>
</dbReference>
<dbReference type="HAMAP" id="MF_00050">
    <property type="entry name" value="EF_Ts"/>
    <property type="match status" value="1"/>
</dbReference>
<evidence type="ECO:0000256" key="3">
    <source>
        <dbReference type="ARBA" id="ARBA00022768"/>
    </source>
</evidence>
<comment type="function">
    <text evidence="5 6 7">Associates with the EF-Tu.GDP complex and induces the exchange of GDP to GTP. It remains bound to the aminoacyl-tRNA.EF-Tu.GTP complex up to the GTP hydrolysis stage on the ribosome.</text>
</comment>
<sequence length="298" mass="34265">MATKIELIKELRKSTQASVMDCKQALEKNNDDFEKAVKWLRENGIVKSTKKLNKVASEGIIVLKSNLHKAIMVEINSQTDFVAKNQELKEFSDLMLEKIFEKVNPKTELVEIEKIQINNDEKVSEKLALIASKTDEKIVLRRVVVFETKTNQIFTYLHANKRIGVIIEIQGKLNEDDGKHLAMHIAANSPQFIDQSDVNQTWLQNERNIIRSQAELEVKENPKKAIFLEKTIEGRVNKLLIDTCLINQKYLIDETKTIGQFLKEKQAKVLKFIRYEVGEGIIKETVDFVSEVNAQIKQ</sequence>
<dbReference type="SUPFAM" id="SSF46934">
    <property type="entry name" value="UBA-like"/>
    <property type="match status" value="1"/>
</dbReference>
<dbReference type="PROSITE" id="PS01127">
    <property type="entry name" value="EF_TS_2"/>
    <property type="match status" value="1"/>
</dbReference>
<dbReference type="CDD" id="cd14275">
    <property type="entry name" value="UBA_EF-Ts"/>
    <property type="match status" value="1"/>
</dbReference>
<dbReference type="KEGG" id="mgx:CM1_02595"/>
<gene>
    <name evidence="6 10" type="primary">tsf</name>
    <name evidence="10" type="ORF">CM1_02595</name>
</gene>
<feature type="domain" description="Translation elongation factor EFTs/EF1B dimerisation" evidence="9">
    <location>
        <begin position="70"/>
        <end position="279"/>
    </location>
</feature>
<dbReference type="SMR" id="A0ABC7ZKK9"/>
<evidence type="ECO:0000256" key="6">
    <source>
        <dbReference type="HAMAP-Rule" id="MF_00050"/>
    </source>
</evidence>
<evidence type="ECO:0000313" key="10">
    <source>
        <dbReference type="EMBL" id="AFQ04266.1"/>
    </source>
</evidence>
<evidence type="ECO:0000256" key="7">
    <source>
        <dbReference type="RuleBase" id="RU000642"/>
    </source>
</evidence>
<dbReference type="Gene3D" id="1.10.8.10">
    <property type="entry name" value="DNA helicase RuvA subunit, C-terminal domain"/>
    <property type="match status" value="1"/>
</dbReference>